<reference evidence="12" key="1">
    <citation type="submission" date="2023-04" db="EMBL/GenBank/DDBJ databases">
        <authorList>
            <person name="Vijverberg K."/>
            <person name="Xiong W."/>
            <person name="Schranz E."/>
        </authorList>
    </citation>
    <scope>NUCLEOTIDE SEQUENCE</scope>
</reference>
<evidence type="ECO:0000256" key="4">
    <source>
        <dbReference type="ARBA" id="ARBA00022741"/>
    </source>
</evidence>
<organism evidence="12 13">
    <name type="scientific">Lactuca saligna</name>
    <name type="common">Willowleaf lettuce</name>
    <dbReference type="NCBI Taxonomy" id="75948"/>
    <lineage>
        <taxon>Eukaryota</taxon>
        <taxon>Viridiplantae</taxon>
        <taxon>Streptophyta</taxon>
        <taxon>Embryophyta</taxon>
        <taxon>Tracheophyta</taxon>
        <taxon>Spermatophyta</taxon>
        <taxon>Magnoliopsida</taxon>
        <taxon>eudicotyledons</taxon>
        <taxon>Gunneridae</taxon>
        <taxon>Pentapetalae</taxon>
        <taxon>asterids</taxon>
        <taxon>campanulids</taxon>
        <taxon>Asterales</taxon>
        <taxon>Asteraceae</taxon>
        <taxon>Cichorioideae</taxon>
        <taxon>Cichorieae</taxon>
        <taxon>Lactucinae</taxon>
        <taxon>Lactuca</taxon>
    </lineage>
</organism>
<comment type="catalytic activity">
    <reaction evidence="8">
        <text>L-seryl-[protein] + ATP = O-phospho-L-seryl-[protein] + ADP + H(+)</text>
        <dbReference type="Rhea" id="RHEA:17989"/>
        <dbReference type="Rhea" id="RHEA-COMP:9863"/>
        <dbReference type="Rhea" id="RHEA-COMP:11604"/>
        <dbReference type="ChEBI" id="CHEBI:15378"/>
        <dbReference type="ChEBI" id="CHEBI:29999"/>
        <dbReference type="ChEBI" id="CHEBI:30616"/>
        <dbReference type="ChEBI" id="CHEBI:83421"/>
        <dbReference type="ChEBI" id="CHEBI:456216"/>
        <dbReference type="EC" id="2.7.11.1"/>
    </reaction>
</comment>
<dbReference type="PROSITE" id="PS00108">
    <property type="entry name" value="PROTEIN_KINASE_ST"/>
    <property type="match status" value="1"/>
</dbReference>
<dbReference type="InterPro" id="IPR001245">
    <property type="entry name" value="Ser-Thr/Tyr_kinase_cat_dom"/>
</dbReference>
<keyword evidence="2 10" id="KW-0723">Serine/threonine-protein kinase</keyword>
<keyword evidence="4 9" id="KW-0547">Nucleotide-binding</keyword>
<keyword evidence="13" id="KW-1185">Reference proteome</keyword>
<dbReference type="Gene3D" id="1.10.510.10">
    <property type="entry name" value="Transferase(Phosphotransferase) domain 1"/>
    <property type="match status" value="1"/>
</dbReference>
<evidence type="ECO:0000313" key="12">
    <source>
        <dbReference type="EMBL" id="CAI9263036.1"/>
    </source>
</evidence>
<sequence>MKDIENHNNEAPSTNTTQSLDSYLIPLKEIKKATGDFNLETRIGKGGFGVVYKGELRKNFTVAIKCLDPECHQGNNEFRTELRLISRFNHPNIIRFVGYCDENERMIIVYEYASNHSLDFHLENPIKRRCLTWVQRLKICLGAAKGLDYLHSGLGKDKRVIHRDVKSGNILLDENLEAKISDFGLSKEGPRNQQSTQFYTKVAGTNFYLDPVYHESGILSKESDVYSFGVVLFELLSGRLAYHLTKFIDGNPQYLINLVRRYYNEKPEKLIDPYIREQIDSRCFHRFKELAYHCISLNSKERPTMGTIIDTIEDEMDFQVSRFM</sequence>
<evidence type="ECO:0000256" key="5">
    <source>
        <dbReference type="ARBA" id="ARBA00022777"/>
    </source>
</evidence>
<dbReference type="FunFam" id="1.10.510.10:FF:001023">
    <property type="entry name" value="Os07g0541700 protein"/>
    <property type="match status" value="1"/>
</dbReference>
<dbReference type="EC" id="2.7.11.1" evidence="1"/>
<dbReference type="InterPro" id="IPR008271">
    <property type="entry name" value="Ser/Thr_kinase_AS"/>
</dbReference>
<dbReference type="InterPro" id="IPR017441">
    <property type="entry name" value="Protein_kinase_ATP_BS"/>
</dbReference>
<evidence type="ECO:0000313" key="13">
    <source>
        <dbReference type="Proteomes" id="UP001177003"/>
    </source>
</evidence>
<dbReference type="SMART" id="SM00220">
    <property type="entry name" value="S_TKc"/>
    <property type="match status" value="1"/>
</dbReference>
<proteinExistence type="inferred from homology"/>
<evidence type="ECO:0000259" key="11">
    <source>
        <dbReference type="PROSITE" id="PS50011"/>
    </source>
</evidence>
<dbReference type="PROSITE" id="PS00107">
    <property type="entry name" value="PROTEIN_KINASE_ATP"/>
    <property type="match status" value="1"/>
</dbReference>
<dbReference type="SUPFAM" id="SSF56112">
    <property type="entry name" value="Protein kinase-like (PK-like)"/>
    <property type="match status" value="1"/>
</dbReference>
<accession>A0AA35UQF3</accession>
<dbReference type="GO" id="GO:0005524">
    <property type="term" value="F:ATP binding"/>
    <property type="evidence" value="ECO:0007669"/>
    <property type="project" value="UniProtKB-UniRule"/>
</dbReference>
<dbReference type="GO" id="GO:0004674">
    <property type="term" value="F:protein serine/threonine kinase activity"/>
    <property type="evidence" value="ECO:0007669"/>
    <property type="project" value="UniProtKB-KW"/>
</dbReference>
<feature type="domain" description="Protein kinase" evidence="11">
    <location>
        <begin position="37"/>
        <end position="324"/>
    </location>
</feature>
<gene>
    <name evidence="12" type="ORF">LSALG_LOCUS3740</name>
</gene>
<dbReference type="PIRSF" id="PIRSF000654">
    <property type="entry name" value="Integrin-linked_kinase"/>
    <property type="match status" value="1"/>
</dbReference>
<dbReference type="PANTHER" id="PTHR27003:SF359">
    <property type="entry name" value="SERINE_THREONINE-PROTEIN KINASE UNC-51-RELATED"/>
    <property type="match status" value="1"/>
</dbReference>
<feature type="binding site" evidence="9">
    <location>
        <position position="65"/>
    </location>
    <ligand>
        <name>ATP</name>
        <dbReference type="ChEBI" id="CHEBI:30616"/>
    </ligand>
</feature>
<dbReference type="InterPro" id="IPR045272">
    <property type="entry name" value="ANXUR1/2-like"/>
</dbReference>
<dbReference type="Proteomes" id="UP001177003">
    <property type="component" value="Chromosome 0"/>
</dbReference>
<evidence type="ECO:0000256" key="1">
    <source>
        <dbReference type="ARBA" id="ARBA00012513"/>
    </source>
</evidence>
<evidence type="ECO:0000256" key="6">
    <source>
        <dbReference type="ARBA" id="ARBA00022840"/>
    </source>
</evidence>
<protein>
    <recommendedName>
        <fullName evidence="1">non-specific serine/threonine protein kinase</fullName>
        <ecNumber evidence="1">2.7.11.1</ecNumber>
    </recommendedName>
</protein>
<dbReference type="PROSITE" id="PS50011">
    <property type="entry name" value="PROTEIN_KINASE_DOM"/>
    <property type="match status" value="1"/>
</dbReference>
<keyword evidence="3" id="KW-0808">Transferase</keyword>
<dbReference type="InterPro" id="IPR000719">
    <property type="entry name" value="Prot_kinase_dom"/>
</dbReference>
<dbReference type="GO" id="GO:0004714">
    <property type="term" value="F:transmembrane receptor protein tyrosine kinase activity"/>
    <property type="evidence" value="ECO:0007669"/>
    <property type="project" value="InterPro"/>
</dbReference>
<evidence type="ECO:0000256" key="7">
    <source>
        <dbReference type="ARBA" id="ARBA00047899"/>
    </source>
</evidence>
<dbReference type="EMBL" id="OX465086">
    <property type="protein sequence ID" value="CAI9263036.1"/>
    <property type="molecule type" value="Genomic_DNA"/>
</dbReference>
<evidence type="ECO:0000256" key="8">
    <source>
        <dbReference type="ARBA" id="ARBA00048679"/>
    </source>
</evidence>
<dbReference type="InterPro" id="IPR011009">
    <property type="entry name" value="Kinase-like_dom_sf"/>
</dbReference>
<keyword evidence="6 9" id="KW-0067">ATP-binding</keyword>
<evidence type="ECO:0000256" key="10">
    <source>
        <dbReference type="RuleBase" id="RU000304"/>
    </source>
</evidence>
<dbReference type="Gene3D" id="3.30.200.20">
    <property type="entry name" value="Phosphorylase Kinase, domain 1"/>
    <property type="match status" value="1"/>
</dbReference>
<dbReference type="PANTHER" id="PTHR27003">
    <property type="entry name" value="OS07G0166700 PROTEIN"/>
    <property type="match status" value="1"/>
</dbReference>
<dbReference type="GO" id="GO:0005886">
    <property type="term" value="C:plasma membrane"/>
    <property type="evidence" value="ECO:0007669"/>
    <property type="project" value="TreeGrafter"/>
</dbReference>
<evidence type="ECO:0000256" key="3">
    <source>
        <dbReference type="ARBA" id="ARBA00022679"/>
    </source>
</evidence>
<evidence type="ECO:0000256" key="9">
    <source>
        <dbReference type="PROSITE-ProRule" id="PRU10141"/>
    </source>
</evidence>
<name>A0AA35UQF3_LACSI</name>
<dbReference type="GO" id="GO:0009506">
    <property type="term" value="C:plasmodesma"/>
    <property type="evidence" value="ECO:0007669"/>
    <property type="project" value="TreeGrafter"/>
</dbReference>
<comment type="similarity">
    <text evidence="10">Belongs to the protein kinase superfamily.</text>
</comment>
<evidence type="ECO:0000256" key="2">
    <source>
        <dbReference type="ARBA" id="ARBA00022527"/>
    </source>
</evidence>
<dbReference type="FunFam" id="3.30.200.20:FF:000039">
    <property type="entry name" value="receptor-like protein kinase FERONIA"/>
    <property type="match status" value="1"/>
</dbReference>
<keyword evidence="5" id="KW-0418">Kinase</keyword>
<dbReference type="Pfam" id="PF07714">
    <property type="entry name" value="PK_Tyr_Ser-Thr"/>
    <property type="match status" value="1"/>
</dbReference>
<comment type="catalytic activity">
    <reaction evidence="7">
        <text>L-threonyl-[protein] + ATP = O-phospho-L-threonyl-[protein] + ADP + H(+)</text>
        <dbReference type="Rhea" id="RHEA:46608"/>
        <dbReference type="Rhea" id="RHEA-COMP:11060"/>
        <dbReference type="Rhea" id="RHEA-COMP:11605"/>
        <dbReference type="ChEBI" id="CHEBI:15378"/>
        <dbReference type="ChEBI" id="CHEBI:30013"/>
        <dbReference type="ChEBI" id="CHEBI:30616"/>
        <dbReference type="ChEBI" id="CHEBI:61977"/>
        <dbReference type="ChEBI" id="CHEBI:456216"/>
        <dbReference type="EC" id="2.7.11.1"/>
    </reaction>
</comment>
<dbReference type="AlphaFoldDB" id="A0AA35UQF3"/>